<dbReference type="Pfam" id="PF17775">
    <property type="entry name" value="YchJ_M-like"/>
    <property type="match status" value="1"/>
</dbReference>
<dbReference type="OrthoDB" id="21421at2"/>
<evidence type="ECO:0000313" key="2">
    <source>
        <dbReference type="EMBL" id="AXX96379.1"/>
    </source>
</evidence>
<dbReference type="EMBL" id="CP032097">
    <property type="protein sequence ID" value="AXX96379.1"/>
    <property type="molecule type" value="Genomic_DNA"/>
</dbReference>
<evidence type="ECO:0000313" key="4">
    <source>
        <dbReference type="Proteomes" id="UP000262582"/>
    </source>
</evidence>
<dbReference type="SUPFAM" id="SSF103642">
    <property type="entry name" value="Sec-C motif"/>
    <property type="match status" value="1"/>
</dbReference>
<feature type="domain" description="YchJ-like middle NTF2-like" evidence="1">
    <location>
        <begin position="33"/>
        <end position="134"/>
    </location>
</feature>
<dbReference type="InterPro" id="IPR048469">
    <property type="entry name" value="YchJ-like_M"/>
</dbReference>
<evidence type="ECO:0000313" key="5">
    <source>
        <dbReference type="Proteomes" id="UP000290588"/>
    </source>
</evidence>
<dbReference type="RefSeq" id="WP_118918514.1">
    <property type="nucleotide sequence ID" value="NZ_CP032097.1"/>
</dbReference>
<dbReference type="Gene3D" id="3.10.450.50">
    <property type="match status" value="1"/>
</dbReference>
<dbReference type="Proteomes" id="UP000290588">
    <property type="component" value="Unassembled WGS sequence"/>
</dbReference>
<dbReference type="SUPFAM" id="SSF54427">
    <property type="entry name" value="NTF2-like"/>
    <property type="match status" value="1"/>
</dbReference>
<name>A0A347UC01_9BACT</name>
<dbReference type="PANTHER" id="PTHR33747:SF1">
    <property type="entry name" value="ADENYLATE CYCLASE-ASSOCIATED CAP C-TERMINAL DOMAIN-CONTAINING PROTEIN"/>
    <property type="match status" value="1"/>
</dbReference>
<dbReference type="Pfam" id="PF02810">
    <property type="entry name" value="SEC-C"/>
    <property type="match status" value="1"/>
</dbReference>
<sequence>MKFSVNESCPCGSLKKYKKCCKPFHDKITFPKTALELMKSRYSAFAVANSDYIIFTTHQNNPDFTTDLKSWTNDILNFCKNTRFEKLEILEFIDGDLESFVTFKATLFQKENDISFIEKSRFLKVEGIWLYVDGKFID</sequence>
<keyword evidence="4" id="KW-1185">Reference proteome</keyword>
<dbReference type="AlphaFoldDB" id="A0A347UC01"/>
<gene>
    <name evidence="2" type="ORF">AELL_2780</name>
    <name evidence="3" type="ORF">CP962_00065</name>
</gene>
<accession>A0A347UC01</accession>
<protein>
    <submittedName>
        <fullName evidence="2">YchJ family protein (SEC-C domain)</fullName>
    </submittedName>
</protein>
<dbReference type="Proteomes" id="UP000262582">
    <property type="component" value="Chromosome"/>
</dbReference>
<proteinExistence type="predicted"/>
<dbReference type="InterPro" id="IPR004027">
    <property type="entry name" value="SEC_C_motif"/>
</dbReference>
<dbReference type="InterPro" id="IPR032710">
    <property type="entry name" value="NTF2-like_dom_sf"/>
</dbReference>
<organism evidence="3 5">
    <name type="scientific">Arcobacter ellisii</name>
    <dbReference type="NCBI Taxonomy" id="913109"/>
    <lineage>
        <taxon>Bacteria</taxon>
        <taxon>Pseudomonadati</taxon>
        <taxon>Campylobacterota</taxon>
        <taxon>Epsilonproteobacteria</taxon>
        <taxon>Campylobacterales</taxon>
        <taxon>Arcobacteraceae</taxon>
        <taxon>Arcobacter</taxon>
    </lineage>
</organism>
<dbReference type="PANTHER" id="PTHR33747">
    <property type="entry name" value="UPF0225 PROTEIN SCO1677"/>
    <property type="match status" value="1"/>
</dbReference>
<dbReference type="EMBL" id="NXIG01000001">
    <property type="protein sequence ID" value="RXI32834.1"/>
    <property type="molecule type" value="Genomic_DNA"/>
</dbReference>
<reference evidence="2 4" key="2">
    <citation type="submission" date="2018-08" db="EMBL/GenBank/DDBJ databases">
        <title>Complete genome of the Arcobacter ellisii type strain LMG 26155.</title>
        <authorList>
            <person name="Miller W.G."/>
            <person name="Yee E."/>
            <person name="Bono J.L."/>
        </authorList>
    </citation>
    <scope>NUCLEOTIDE SEQUENCE [LARGE SCALE GENOMIC DNA]</scope>
    <source>
        <strain evidence="2 4">LMG 26155</strain>
    </source>
</reference>
<dbReference type="KEGG" id="aell:AELL_2780"/>
<evidence type="ECO:0000259" key="1">
    <source>
        <dbReference type="Pfam" id="PF17775"/>
    </source>
</evidence>
<reference evidence="3 5" key="1">
    <citation type="submission" date="2017-09" db="EMBL/GenBank/DDBJ databases">
        <title>Genomics of the genus Arcobacter.</title>
        <authorList>
            <person name="Perez-Cataluna A."/>
            <person name="Figueras M.J."/>
            <person name="Salas-Masso N."/>
        </authorList>
    </citation>
    <scope>NUCLEOTIDE SEQUENCE [LARGE SCALE GENOMIC DNA]</scope>
    <source>
        <strain evidence="3 5">CECT 7837</strain>
    </source>
</reference>
<evidence type="ECO:0000313" key="3">
    <source>
        <dbReference type="EMBL" id="RXI32834.1"/>
    </source>
</evidence>